<organism evidence="6 7">
    <name type="scientific">Corynebacterium appendicis CIP 107643</name>
    <dbReference type="NCBI Taxonomy" id="1161099"/>
    <lineage>
        <taxon>Bacteria</taxon>
        <taxon>Bacillati</taxon>
        <taxon>Actinomycetota</taxon>
        <taxon>Actinomycetes</taxon>
        <taxon>Mycobacteriales</taxon>
        <taxon>Corynebacteriaceae</taxon>
        <taxon>Corynebacterium</taxon>
    </lineage>
</organism>
<evidence type="ECO:0000256" key="2">
    <source>
        <dbReference type="ARBA" id="ARBA00022962"/>
    </source>
</evidence>
<keyword evidence="7" id="KW-1185">Reference proteome</keyword>
<proteinExistence type="predicted"/>
<reference evidence="7" key="1">
    <citation type="submission" date="2017-01" db="EMBL/GenBank/DDBJ databases">
        <authorList>
            <person name="Varghese N."/>
            <person name="Submissions S."/>
        </authorList>
    </citation>
    <scope>NUCLEOTIDE SEQUENCE [LARGE SCALE GENOMIC DNA]</scope>
    <source>
        <strain evidence="7">DSM 44531</strain>
    </source>
</reference>
<evidence type="ECO:0000256" key="1">
    <source>
        <dbReference type="ARBA" id="ARBA00012266"/>
    </source>
</evidence>
<dbReference type="PRINTS" id="PR00097">
    <property type="entry name" value="ANTSNTHASEII"/>
</dbReference>
<dbReference type="GO" id="GO:0002047">
    <property type="term" value="P:phenazine biosynthetic process"/>
    <property type="evidence" value="ECO:0007669"/>
    <property type="project" value="TreeGrafter"/>
</dbReference>
<dbReference type="Pfam" id="PF00117">
    <property type="entry name" value="GATase"/>
    <property type="match status" value="1"/>
</dbReference>
<dbReference type="PANTHER" id="PTHR43418">
    <property type="entry name" value="MULTIFUNCTIONAL TRYPTOPHAN BIOSYNTHESIS PROTEIN-RELATED"/>
    <property type="match status" value="1"/>
</dbReference>
<comment type="catalytic activity">
    <reaction evidence="4">
        <text>chorismate + L-glutamine = anthranilate + pyruvate + L-glutamate + H(+)</text>
        <dbReference type="Rhea" id="RHEA:21732"/>
        <dbReference type="ChEBI" id="CHEBI:15361"/>
        <dbReference type="ChEBI" id="CHEBI:15378"/>
        <dbReference type="ChEBI" id="CHEBI:16567"/>
        <dbReference type="ChEBI" id="CHEBI:29748"/>
        <dbReference type="ChEBI" id="CHEBI:29985"/>
        <dbReference type="ChEBI" id="CHEBI:58359"/>
        <dbReference type="EC" id="4.1.3.27"/>
    </reaction>
</comment>
<dbReference type="Proteomes" id="UP000186292">
    <property type="component" value="Unassembled WGS sequence"/>
</dbReference>
<dbReference type="Gene3D" id="3.40.50.880">
    <property type="match status" value="1"/>
</dbReference>
<dbReference type="EMBL" id="FTOF01000001">
    <property type="protein sequence ID" value="SIS39411.1"/>
    <property type="molecule type" value="Genomic_DNA"/>
</dbReference>
<evidence type="ECO:0000259" key="5">
    <source>
        <dbReference type="Pfam" id="PF00117"/>
    </source>
</evidence>
<dbReference type="NCBIfam" id="NF004169">
    <property type="entry name" value="PRK05637.1"/>
    <property type="match status" value="1"/>
</dbReference>
<dbReference type="PROSITE" id="PS51273">
    <property type="entry name" value="GATASE_TYPE_1"/>
    <property type="match status" value="1"/>
</dbReference>
<evidence type="ECO:0000256" key="3">
    <source>
        <dbReference type="ARBA" id="ARBA00023239"/>
    </source>
</evidence>
<keyword evidence="2" id="KW-0315">Glutamine amidotransferase</keyword>
<dbReference type="GO" id="GO:0000162">
    <property type="term" value="P:L-tryptophan biosynthetic process"/>
    <property type="evidence" value="ECO:0007669"/>
    <property type="project" value="TreeGrafter"/>
</dbReference>
<protein>
    <recommendedName>
        <fullName evidence="1">anthranilate synthase</fullName>
        <ecNumber evidence="1">4.1.3.27</ecNumber>
    </recommendedName>
</protein>
<dbReference type="CDD" id="cd01743">
    <property type="entry name" value="GATase1_Anthranilate_Synthase"/>
    <property type="match status" value="1"/>
</dbReference>
<evidence type="ECO:0000313" key="6">
    <source>
        <dbReference type="EMBL" id="SIS39411.1"/>
    </source>
</evidence>
<dbReference type="SUPFAM" id="SSF52317">
    <property type="entry name" value="Class I glutamine amidotransferase-like"/>
    <property type="match status" value="1"/>
</dbReference>
<keyword evidence="3" id="KW-0456">Lyase</keyword>
<dbReference type="OrthoDB" id="9803598at2"/>
<dbReference type="EC" id="4.1.3.27" evidence="1"/>
<sequence>MSARIILLDNRDSFVYNLVDALSTLPDVEFTVFRNTVAVDRVLAADPDIIILSPGPGYPADAGSMMELIERVQGRIPLLGICLGYQALIEYFGGRVAPCGPVHGISEAMHLTEEGIAHPLFGGLTTDSGPQHRDNPGRLVPVARYHSLGTVDVPQGLVALARVPAELGDVVMAAETTDGMSIGLQFHPESILTPQGPLILQRCVDQLLTRSTKGDLNG</sequence>
<dbReference type="PRINTS" id="PR00096">
    <property type="entry name" value="GATASE"/>
</dbReference>
<dbReference type="AlphaFoldDB" id="A0A1N7IR00"/>
<dbReference type="InterPro" id="IPR029062">
    <property type="entry name" value="Class_I_gatase-like"/>
</dbReference>
<dbReference type="STRING" id="1161099.SAMN05444817_101322"/>
<dbReference type="InterPro" id="IPR017926">
    <property type="entry name" value="GATASE"/>
</dbReference>
<gene>
    <name evidence="6" type="ORF">SAMN05444817_101322</name>
</gene>
<dbReference type="RefSeq" id="WP_076598280.1">
    <property type="nucleotide sequence ID" value="NZ_CP046976.1"/>
</dbReference>
<dbReference type="PRINTS" id="PR00099">
    <property type="entry name" value="CPSGATASE"/>
</dbReference>
<evidence type="ECO:0000256" key="4">
    <source>
        <dbReference type="ARBA" id="ARBA00047683"/>
    </source>
</evidence>
<accession>A0A1N7IR00</accession>
<name>A0A1N7IR00_9CORY</name>
<dbReference type="InterPro" id="IPR050472">
    <property type="entry name" value="Anth_synth/Amidotransfase"/>
</dbReference>
<dbReference type="PANTHER" id="PTHR43418:SF2">
    <property type="entry name" value="BIFUNCTIONAL PROTEIN TRPGD"/>
    <property type="match status" value="1"/>
</dbReference>
<dbReference type="GO" id="GO:0004048">
    <property type="term" value="F:anthranilate phosphoribosyltransferase activity"/>
    <property type="evidence" value="ECO:0007669"/>
    <property type="project" value="TreeGrafter"/>
</dbReference>
<dbReference type="GO" id="GO:0005829">
    <property type="term" value="C:cytosol"/>
    <property type="evidence" value="ECO:0007669"/>
    <property type="project" value="TreeGrafter"/>
</dbReference>
<evidence type="ECO:0000313" key="7">
    <source>
        <dbReference type="Proteomes" id="UP000186292"/>
    </source>
</evidence>
<feature type="domain" description="Glutamine amidotransferase" evidence="5">
    <location>
        <begin position="7"/>
        <end position="205"/>
    </location>
</feature>
<dbReference type="InterPro" id="IPR006221">
    <property type="entry name" value="TrpG/PapA_dom"/>
</dbReference>
<dbReference type="GO" id="GO:0004049">
    <property type="term" value="F:anthranilate synthase activity"/>
    <property type="evidence" value="ECO:0007669"/>
    <property type="project" value="UniProtKB-EC"/>
</dbReference>